<protein>
    <recommendedName>
        <fullName evidence="4">Transposase domain-containing protein</fullName>
    </recommendedName>
</protein>
<feature type="compositionally biased region" description="Polar residues" evidence="1">
    <location>
        <begin position="604"/>
        <end position="620"/>
    </location>
</feature>
<gene>
    <name evidence="2" type="ORF">MCOR_19930</name>
</gene>
<sequence>MQPVTSESETDEDDLFSIVEELKVWANKFEIKQNALDDLLKILKGKGFEDVLPTCARTLLKTPRTVVMNTVSDMHYYHFGLKYMLEHRLQSVSKEKLEGIQCLVLSLNIDGLPLFKSSNTSVWAVLCSISNIKRSHVFPISFSVGTHKPSNLDFLNDVVTDLGELFTSGLVFDGKHLQISISCIICDAPAKAFVKNTKLYCGYYGCDKCMQRGVYIGRMTYQDVSNLTLRKDESFRSQSQVEHHKGLSPVTQLPVDMIKQFPIDYMHQVCLGVVKRLILLWMRGPRADFRLSAVLVGQISENLISMRKFIPKEFVRKPRSLIEIDRWKATEFRQFLLYTGAFVLKDVLEPIYYRNFLALTEHSDYAQDLLEWFVERGRELYGREFLVYNVHMLVHLKDDACQFGSLENCAAWKFENYMQRLKRKVRCGNQPAVQLVKRVQEELLIQSTYSVADQNRIYCSEPNNAFQISENNNYKFCEIQSVCLNDKRDATGRLNQKRKILREEIPDKKVWDLFDCRIVGKSVTLGDVVAMKKAEVTSNLESFNEDSAAKRSRKRPHRYAANAEESSEDDKMFVPEKQPKLVQKKDEKINSQEKIPKTPLYKNVDTQGHQQNSNLERQLPSTSSGEGQRSSTSSGEGKRPSTSSGEGQGSSSSSGLLQMPSTSSGKGKRPSTSSIERPGEERTPDMDLPVIDRPSSRLSLGDSAVMRQMQKDVTDIKKAVTTILNTLIVQEEVVVESVEDFIPEKIKNQEMMDQLNEQLESDEEFRKKLVRKKLTFITKITKKSMQSSRVKKKGSHNLDHKCYQSKHSICIEFSINLIIINEEIKVA</sequence>
<name>A0A6J8BJW9_MYTCO</name>
<dbReference type="OrthoDB" id="10036512at2759"/>
<evidence type="ECO:0008006" key="4">
    <source>
        <dbReference type="Google" id="ProtNLM"/>
    </source>
</evidence>
<dbReference type="Proteomes" id="UP000507470">
    <property type="component" value="Unassembled WGS sequence"/>
</dbReference>
<feature type="compositionally biased region" description="Basic and acidic residues" evidence="1">
    <location>
        <begin position="569"/>
        <end position="596"/>
    </location>
</feature>
<dbReference type="PANTHER" id="PTHR33053">
    <property type="entry name" value="PROTEIN, PUTATIVE-RELATED"/>
    <property type="match status" value="1"/>
</dbReference>
<dbReference type="EMBL" id="CACVKT020003508">
    <property type="protein sequence ID" value="CAC5384268.1"/>
    <property type="molecule type" value="Genomic_DNA"/>
</dbReference>
<dbReference type="AlphaFoldDB" id="A0A6J8BJW9"/>
<feature type="region of interest" description="Disordered" evidence="1">
    <location>
        <begin position="542"/>
        <end position="697"/>
    </location>
</feature>
<keyword evidence="3" id="KW-1185">Reference proteome</keyword>
<evidence type="ECO:0000256" key="1">
    <source>
        <dbReference type="SAM" id="MobiDB-lite"/>
    </source>
</evidence>
<accession>A0A6J8BJW9</accession>
<organism evidence="2 3">
    <name type="scientific">Mytilus coruscus</name>
    <name type="common">Sea mussel</name>
    <dbReference type="NCBI Taxonomy" id="42192"/>
    <lineage>
        <taxon>Eukaryota</taxon>
        <taxon>Metazoa</taxon>
        <taxon>Spiralia</taxon>
        <taxon>Lophotrochozoa</taxon>
        <taxon>Mollusca</taxon>
        <taxon>Bivalvia</taxon>
        <taxon>Autobranchia</taxon>
        <taxon>Pteriomorphia</taxon>
        <taxon>Mytilida</taxon>
        <taxon>Mytiloidea</taxon>
        <taxon>Mytilidae</taxon>
        <taxon>Mytilinae</taxon>
        <taxon>Mytilus</taxon>
    </lineage>
</organism>
<evidence type="ECO:0000313" key="3">
    <source>
        <dbReference type="Proteomes" id="UP000507470"/>
    </source>
</evidence>
<evidence type="ECO:0000313" key="2">
    <source>
        <dbReference type="EMBL" id="CAC5384268.1"/>
    </source>
</evidence>
<proteinExistence type="predicted"/>
<reference evidence="2 3" key="1">
    <citation type="submission" date="2020-06" db="EMBL/GenBank/DDBJ databases">
        <authorList>
            <person name="Li R."/>
            <person name="Bekaert M."/>
        </authorList>
    </citation>
    <scope>NUCLEOTIDE SEQUENCE [LARGE SCALE GENOMIC DNA]</scope>
    <source>
        <strain evidence="3">wild</strain>
    </source>
</reference>
<feature type="compositionally biased region" description="Low complexity" evidence="1">
    <location>
        <begin position="621"/>
        <end position="664"/>
    </location>
</feature>